<name>A0A078AB24_STYLE</name>
<accession>A0A078AB24</accession>
<organism evidence="1 2">
    <name type="scientific">Stylonychia lemnae</name>
    <name type="common">Ciliate</name>
    <dbReference type="NCBI Taxonomy" id="5949"/>
    <lineage>
        <taxon>Eukaryota</taxon>
        <taxon>Sar</taxon>
        <taxon>Alveolata</taxon>
        <taxon>Ciliophora</taxon>
        <taxon>Intramacronucleata</taxon>
        <taxon>Spirotrichea</taxon>
        <taxon>Stichotrichia</taxon>
        <taxon>Sporadotrichida</taxon>
        <taxon>Oxytrichidae</taxon>
        <taxon>Stylonychinae</taxon>
        <taxon>Stylonychia</taxon>
    </lineage>
</organism>
<keyword evidence="2" id="KW-1185">Reference proteome</keyword>
<evidence type="ECO:0000313" key="2">
    <source>
        <dbReference type="Proteomes" id="UP000039865"/>
    </source>
</evidence>
<gene>
    <name evidence="1" type="primary">Contig6161.g288</name>
    <name evidence="1" type="ORF">STYLEM_8468</name>
</gene>
<evidence type="ECO:0000313" key="1">
    <source>
        <dbReference type="EMBL" id="CDW79480.1"/>
    </source>
</evidence>
<dbReference type="InParanoid" id="A0A078AB24"/>
<dbReference type="AlphaFoldDB" id="A0A078AB24"/>
<dbReference type="Proteomes" id="UP000039865">
    <property type="component" value="Unassembled WGS sequence"/>
</dbReference>
<proteinExistence type="predicted"/>
<protein>
    <submittedName>
        <fullName evidence="1">Uncharacterized protein</fullName>
    </submittedName>
</protein>
<reference evidence="1 2" key="1">
    <citation type="submission" date="2014-06" db="EMBL/GenBank/DDBJ databases">
        <authorList>
            <person name="Swart Estienne"/>
        </authorList>
    </citation>
    <scope>NUCLEOTIDE SEQUENCE [LARGE SCALE GENOMIC DNA]</scope>
    <source>
        <strain evidence="1 2">130c</strain>
    </source>
</reference>
<sequence>MSEIELQLSEREWKLNLCKVKYSEYERAIQRFGYTGHIQDQSLQELQDVINFDLGKAKNRNDIYHYYYQSPYIFNKGDYKSRQLLLMGYILTSHESKKQAANAMWGLVNPEMKETVSKKELKEFLMNLCDYAVETPHQFQNFQSSDDDLELYLNELQMKKEEMIDRLVGQLDREIDELTITKKVYLHPFKSQPRLEY</sequence>
<dbReference type="EMBL" id="CCKQ01008040">
    <property type="protein sequence ID" value="CDW79480.1"/>
    <property type="molecule type" value="Genomic_DNA"/>
</dbReference>